<dbReference type="Gene3D" id="3.40.50.300">
    <property type="entry name" value="P-loop containing nucleotide triphosphate hydrolases"/>
    <property type="match status" value="1"/>
</dbReference>
<sequence length="551" mass="60350">MDELKIAREAKKEPIEKICTELGIEREDYEPYGNYIAKVKIPSQSVKNDKLILVTAMNSTPAGEGKTTLSIGLADAMNSLGYKTVLALREPSMGPVMGRKGGATGGGYSQIVPRAEIDLHFTGDFHALQIANNTLAALIDNDIYQGNPHQLDPKSIIFTRILDVNDRALRETIIGLGSKVNGVIRPDQFEITAASELMAILCLAKDYVDLKERIGKILVGYTYEGNPVTVKELGFVGPVAAILSSAIRPNLVQTLDHNPAFVHGGPFANIAHGANSILATKLALKYGDYAITEAGFGSDLGAEKFIDLVSRKLEVTPKVIVIVASIRSLKFQVQGSMDQILEENIDDVKKGYANLQQHIQNLTSTGIKVVVGINKFYTDTDDEFKALTELLDQDQFKWAICETYEKGAAGGKDLAEIVHSLVEEKPEKVKRFYELNDTLEEKIEKVAKKVYRSEQVEYSTAAKKAIKQLKDNHWDQLPICIAKTPQSFSDDANVLGAPRGFTLHIRDIKPKLGAGFIVVYTGKILTMPGLPKEPEALNIDLDQDGNITGPV</sequence>
<evidence type="ECO:0000256" key="1">
    <source>
        <dbReference type="ARBA" id="ARBA00004777"/>
    </source>
</evidence>
<accession>A0AAU9DE98</accession>
<evidence type="ECO:0000256" key="8">
    <source>
        <dbReference type="HAMAP-Rule" id="MF_01543"/>
    </source>
</evidence>
<evidence type="ECO:0000256" key="6">
    <source>
        <dbReference type="ARBA" id="ARBA00049033"/>
    </source>
</evidence>
<dbReference type="HAMAP" id="MF_01543">
    <property type="entry name" value="FTHFS"/>
    <property type="match status" value="1"/>
</dbReference>
<dbReference type="EC" id="6.3.4.3" evidence="8"/>
<comment type="similarity">
    <text evidence="7 8">Belongs to the formate--tetrahydrofolate ligase family.</text>
</comment>
<dbReference type="FunFam" id="3.30.1510.10:FF:000001">
    <property type="entry name" value="Formate--tetrahydrofolate ligase"/>
    <property type="match status" value="1"/>
</dbReference>
<evidence type="ECO:0000313" key="10">
    <source>
        <dbReference type="Proteomes" id="UP001321804"/>
    </source>
</evidence>
<dbReference type="InterPro" id="IPR027417">
    <property type="entry name" value="P-loop_NTPase"/>
</dbReference>
<dbReference type="RefSeq" id="WP_317698424.1">
    <property type="nucleotide sequence ID" value="NZ_AP026801.1"/>
</dbReference>
<keyword evidence="3 8" id="KW-0436">Ligase</keyword>
<comment type="catalytic activity">
    <reaction evidence="6 8">
        <text>(6S)-5,6,7,8-tetrahydrofolate + formate + ATP = (6R)-10-formyltetrahydrofolate + ADP + phosphate</text>
        <dbReference type="Rhea" id="RHEA:20221"/>
        <dbReference type="ChEBI" id="CHEBI:15740"/>
        <dbReference type="ChEBI" id="CHEBI:30616"/>
        <dbReference type="ChEBI" id="CHEBI:43474"/>
        <dbReference type="ChEBI" id="CHEBI:57453"/>
        <dbReference type="ChEBI" id="CHEBI:195366"/>
        <dbReference type="ChEBI" id="CHEBI:456216"/>
        <dbReference type="EC" id="6.3.4.3"/>
    </reaction>
</comment>
<dbReference type="Gene3D" id="3.10.410.10">
    <property type="entry name" value="Formyltetrahydrofolate synthetase, domain 3"/>
    <property type="match status" value="1"/>
</dbReference>
<dbReference type="EMBL" id="AP026801">
    <property type="protein sequence ID" value="BDR56476.1"/>
    <property type="molecule type" value="Genomic_DNA"/>
</dbReference>
<protein>
    <recommendedName>
        <fullName evidence="8">Formate--tetrahydrofolate ligase</fullName>
        <ecNumber evidence="8">6.3.4.3</ecNumber>
    </recommendedName>
    <alternativeName>
        <fullName evidence="8">Formyltetrahydrofolate synthetase</fullName>
        <shortName evidence="8">FHS</shortName>
        <shortName evidence="8">FTHFS</shortName>
    </alternativeName>
</protein>
<dbReference type="Proteomes" id="UP001321804">
    <property type="component" value="Chromosome"/>
</dbReference>
<name>A0AAU9DE98_9LACO</name>
<comment type="pathway">
    <text evidence="1 8">One-carbon metabolism; tetrahydrofolate interconversion.</text>
</comment>
<evidence type="ECO:0000256" key="4">
    <source>
        <dbReference type="ARBA" id="ARBA00022741"/>
    </source>
</evidence>
<dbReference type="Gene3D" id="3.30.1510.10">
    <property type="entry name" value="Domain 2, N(10)-formyltetrahydrofolate synthetase"/>
    <property type="match status" value="1"/>
</dbReference>
<dbReference type="AlphaFoldDB" id="A0AAU9DE98"/>
<reference evidence="9 10" key="1">
    <citation type="journal article" date="2023" name="Microbiol. Spectr.">
        <title>Symbiosis of Carpenter Bees with Uncharacterized Lactic Acid Bacteria Showing NAD Auxotrophy.</title>
        <authorList>
            <person name="Kawasaki S."/>
            <person name="Ozawa K."/>
            <person name="Mori T."/>
            <person name="Yamamoto A."/>
            <person name="Ito M."/>
            <person name="Ohkuma M."/>
            <person name="Sakamoto M."/>
            <person name="Matsutani M."/>
        </authorList>
    </citation>
    <scope>NUCLEOTIDE SEQUENCE [LARGE SCALE GENOMIC DNA]</scope>
    <source>
        <strain evidence="9 10">KimC2</strain>
    </source>
</reference>
<evidence type="ECO:0000313" key="9">
    <source>
        <dbReference type="EMBL" id="BDR56476.1"/>
    </source>
</evidence>
<keyword evidence="5 8" id="KW-0067">ATP-binding</keyword>
<evidence type="ECO:0000256" key="5">
    <source>
        <dbReference type="ARBA" id="ARBA00022840"/>
    </source>
</evidence>
<feature type="binding site" evidence="8">
    <location>
        <begin position="60"/>
        <end position="67"/>
    </location>
    <ligand>
        <name>ATP</name>
        <dbReference type="ChEBI" id="CHEBI:30616"/>
    </ligand>
</feature>
<proteinExistence type="inferred from homology"/>
<dbReference type="Pfam" id="PF01268">
    <property type="entry name" value="FTHFS"/>
    <property type="match status" value="1"/>
</dbReference>
<gene>
    <name evidence="8 9" type="primary">fhs</name>
    <name evidence="9" type="ORF">KIMC2_10380</name>
</gene>
<keyword evidence="4 8" id="KW-0547">Nucleotide-binding</keyword>
<evidence type="ECO:0000256" key="7">
    <source>
        <dbReference type="ARBA" id="ARBA00061363"/>
    </source>
</evidence>
<dbReference type="GO" id="GO:0005524">
    <property type="term" value="F:ATP binding"/>
    <property type="evidence" value="ECO:0007669"/>
    <property type="project" value="UniProtKB-UniRule"/>
</dbReference>
<dbReference type="SUPFAM" id="SSF52540">
    <property type="entry name" value="P-loop containing nucleoside triphosphate hydrolases"/>
    <property type="match status" value="1"/>
</dbReference>
<dbReference type="InterPro" id="IPR000559">
    <property type="entry name" value="Formate_THF_ligase"/>
</dbReference>
<organism evidence="9 10">
    <name type="scientific">Xylocopilactobacillus apis</name>
    <dbReference type="NCBI Taxonomy" id="2932183"/>
    <lineage>
        <taxon>Bacteria</taxon>
        <taxon>Bacillati</taxon>
        <taxon>Bacillota</taxon>
        <taxon>Bacilli</taxon>
        <taxon>Lactobacillales</taxon>
        <taxon>Lactobacillaceae</taxon>
        <taxon>Xylocopilactobacillus</taxon>
    </lineage>
</organism>
<dbReference type="GO" id="GO:0035999">
    <property type="term" value="P:tetrahydrofolate interconversion"/>
    <property type="evidence" value="ECO:0007669"/>
    <property type="project" value="UniProtKB-UniRule"/>
</dbReference>
<dbReference type="NCBIfam" id="NF010030">
    <property type="entry name" value="PRK13505.1"/>
    <property type="match status" value="1"/>
</dbReference>
<dbReference type="GO" id="GO:0004329">
    <property type="term" value="F:formate-tetrahydrofolate ligase activity"/>
    <property type="evidence" value="ECO:0007669"/>
    <property type="project" value="UniProtKB-UniRule"/>
</dbReference>
<dbReference type="KEGG" id="xak:KIMC2_10380"/>
<keyword evidence="10" id="KW-1185">Reference proteome</keyword>
<evidence type="ECO:0000256" key="3">
    <source>
        <dbReference type="ARBA" id="ARBA00022598"/>
    </source>
</evidence>
<evidence type="ECO:0000256" key="2">
    <source>
        <dbReference type="ARBA" id="ARBA00022563"/>
    </source>
</evidence>
<dbReference type="FunFam" id="3.10.410.10:FF:000001">
    <property type="entry name" value="Putative formate--tetrahydrofolate ligase"/>
    <property type="match status" value="1"/>
</dbReference>
<keyword evidence="2 8" id="KW-0554">One-carbon metabolism</keyword>